<name>A0ABS4X514_9MICO</name>
<evidence type="ECO:0000313" key="3">
    <source>
        <dbReference type="Proteomes" id="UP001519290"/>
    </source>
</evidence>
<dbReference type="EMBL" id="JAGIOD010000002">
    <property type="protein sequence ID" value="MBP2383478.1"/>
    <property type="molecule type" value="Genomic_DNA"/>
</dbReference>
<organism evidence="2 3">
    <name type="scientific">Brachybacterium sacelli</name>
    <dbReference type="NCBI Taxonomy" id="173364"/>
    <lineage>
        <taxon>Bacteria</taxon>
        <taxon>Bacillati</taxon>
        <taxon>Actinomycetota</taxon>
        <taxon>Actinomycetes</taxon>
        <taxon>Micrococcales</taxon>
        <taxon>Dermabacteraceae</taxon>
        <taxon>Brachybacterium</taxon>
    </lineage>
</organism>
<evidence type="ECO:0000313" key="2">
    <source>
        <dbReference type="EMBL" id="MBP2383478.1"/>
    </source>
</evidence>
<reference evidence="2 3" key="1">
    <citation type="submission" date="2021-03" db="EMBL/GenBank/DDBJ databases">
        <title>Sequencing the genomes of 1000 actinobacteria strains.</title>
        <authorList>
            <person name="Klenk H.-P."/>
        </authorList>
    </citation>
    <scope>NUCLEOTIDE SEQUENCE [LARGE SCALE GENOMIC DNA]</scope>
    <source>
        <strain evidence="2 3">DSM 14566</strain>
    </source>
</reference>
<dbReference type="RefSeq" id="WP_245354595.1">
    <property type="nucleotide sequence ID" value="NZ_BAAAJW010000009.1"/>
</dbReference>
<dbReference type="Gene3D" id="1.10.287.1060">
    <property type="entry name" value="ESAT-6-like"/>
    <property type="match status" value="1"/>
</dbReference>
<gene>
    <name evidence="1" type="ORF">JOF43_003465</name>
    <name evidence="2" type="ORF">JOF43_003467</name>
</gene>
<dbReference type="EMBL" id="JAGIOD010000002">
    <property type="protein sequence ID" value="MBP2383476.1"/>
    <property type="molecule type" value="Genomic_DNA"/>
</dbReference>
<sequence length="89" mass="9811">MAFKGMNPDEGREVATAINDAGSQILDAINNVTSAVNSVEWVGPDYDSYQDDWNSFVSGPVSNLVDGFQRRSELMNQHAEEQDTTSNQQ</sequence>
<comment type="caution">
    <text evidence="2">The sequence shown here is derived from an EMBL/GenBank/DDBJ whole genome shotgun (WGS) entry which is preliminary data.</text>
</comment>
<accession>A0ABS4X514</accession>
<keyword evidence="3" id="KW-1185">Reference proteome</keyword>
<protein>
    <recommendedName>
        <fullName evidence="4">WXG100 family type VII secretion target</fullName>
    </recommendedName>
</protein>
<evidence type="ECO:0000313" key="1">
    <source>
        <dbReference type="EMBL" id="MBP2383476.1"/>
    </source>
</evidence>
<dbReference type="Proteomes" id="UP001519290">
    <property type="component" value="Unassembled WGS sequence"/>
</dbReference>
<evidence type="ECO:0008006" key="4">
    <source>
        <dbReference type="Google" id="ProtNLM"/>
    </source>
</evidence>
<proteinExistence type="predicted"/>